<accession>A0AAD6CMT0</accession>
<dbReference type="AlphaFoldDB" id="A0AAD6CMT0"/>
<name>A0AAD6CMT0_9EURO</name>
<organism evidence="2 3">
    <name type="scientific">Penicillium frequentans</name>
    <dbReference type="NCBI Taxonomy" id="3151616"/>
    <lineage>
        <taxon>Eukaryota</taxon>
        <taxon>Fungi</taxon>
        <taxon>Dikarya</taxon>
        <taxon>Ascomycota</taxon>
        <taxon>Pezizomycotina</taxon>
        <taxon>Eurotiomycetes</taxon>
        <taxon>Eurotiomycetidae</taxon>
        <taxon>Eurotiales</taxon>
        <taxon>Aspergillaceae</taxon>
        <taxon>Penicillium</taxon>
    </lineage>
</organism>
<proteinExistence type="predicted"/>
<evidence type="ECO:0000313" key="2">
    <source>
        <dbReference type="EMBL" id="KAJ5525983.1"/>
    </source>
</evidence>
<evidence type="ECO:0000256" key="1">
    <source>
        <dbReference type="SAM" id="MobiDB-lite"/>
    </source>
</evidence>
<protein>
    <submittedName>
        <fullName evidence="2">Uncharacterized protein</fullName>
    </submittedName>
</protein>
<dbReference type="EMBL" id="JAQIZZ010000008">
    <property type="protein sequence ID" value="KAJ5525983.1"/>
    <property type="molecule type" value="Genomic_DNA"/>
</dbReference>
<evidence type="ECO:0000313" key="3">
    <source>
        <dbReference type="Proteomes" id="UP001220324"/>
    </source>
</evidence>
<feature type="region of interest" description="Disordered" evidence="1">
    <location>
        <begin position="230"/>
        <end position="261"/>
    </location>
</feature>
<keyword evidence="3" id="KW-1185">Reference proteome</keyword>
<comment type="caution">
    <text evidence="2">The sequence shown here is derived from an EMBL/GenBank/DDBJ whole genome shotgun (WGS) entry which is preliminary data.</text>
</comment>
<gene>
    <name evidence="2" type="ORF">N7494_012633</name>
</gene>
<feature type="region of interest" description="Disordered" evidence="1">
    <location>
        <begin position="62"/>
        <end position="99"/>
    </location>
</feature>
<sequence length="270" mass="30248">MASRQAPRASQPLLLYCNHPVPNAHVKLPSAELMADYPSPYRRRPLPSLPFAGHDRITSIFPLRKHPEPEQPSLGTPETTHVRIPNRSPSQAALKESIKGKKRSGLDLSVYASTNSSRSYLTLKDELVHPLNTDDAAIKECYDATTIARDVLIAANQHPTERGLNQHLIVLRKNFPAVNFSSDLETFRWDIIDPEPTLQLETSSFFWDRVNSIYKPGVFFPIHPVSGSAASDTHIKPPQPSHQATKWPDRSEDPEEKLTTSTLSIFLSHP</sequence>
<dbReference type="Proteomes" id="UP001220324">
    <property type="component" value="Unassembled WGS sequence"/>
</dbReference>
<reference evidence="2 3" key="1">
    <citation type="journal article" date="2023" name="IMA Fungus">
        <title>Comparative genomic study of the Penicillium genus elucidates a diverse pangenome and 15 lateral gene transfer events.</title>
        <authorList>
            <person name="Petersen C."/>
            <person name="Sorensen T."/>
            <person name="Nielsen M.R."/>
            <person name="Sondergaard T.E."/>
            <person name="Sorensen J.L."/>
            <person name="Fitzpatrick D.A."/>
            <person name="Frisvad J.C."/>
            <person name="Nielsen K.L."/>
        </authorList>
    </citation>
    <scope>NUCLEOTIDE SEQUENCE [LARGE SCALE GENOMIC DNA]</scope>
    <source>
        <strain evidence="2 3">IBT 35679</strain>
    </source>
</reference>